<dbReference type="GO" id="GO:0003677">
    <property type="term" value="F:DNA binding"/>
    <property type="evidence" value="ECO:0007669"/>
    <property type="project" value="UniProtKB-KW"/>
</dbReference>
<accession>A0A364JUC0</accession>
<proteinExistence type="inferred from homology"/>
<keyword evidence="4" id="KW-0804">Transcription</keyword>
<keyword evidence="3 6" id="KW-0238">DNA-binding</keyword>
<dbReference type="InterPro" id="IPR036388">
    <property type="entry name" value="WH-like_DNA-bd_sf"/>
</dbReference>
<dbReference type="EMBL" id="QLMK01000008">
    <property type="protein sequence ID" value="RAK27834.1"/>
    <property type="molecule type" value="Genomic_DNA"/>
</dbReference>
<evidence type="ECO:0000256" key="3">
    <source>
        <dbReference type="ARBA" id="ARBA00023125"/>
    </source>
</evidence>
<organism evidence="6 7">
    <name type="scientific">Falsochrobactrum ovis</name>
    <dbReference type="NCBI Taxonomy" id="1293442"/>
    <lineage>
        <taxon>Bacteria</taxon>
        <taxon>Pseudomonadati</taxon>
        <taxon>Pseudomonadota</taxon>
        <taxon>Alphaproteobacteria</taxon>
        <taxon>Hyphomicrobiales</taxon>
        <taxon>Brucellaceae</taxon>
        <taxon>Falsochrobactrum</taxon>
    </lineage>
</organism>
<dbReference type="Proteomes" id="UP000249453">
    <property type="component" value="Unassembled WGS sequence"/>
</dbReference>
<evidence type="ECO:0000256" key="2">
    <source>
        <dbReference type="ARBA" id="ARBA00023015"/>
    </source>
</evidence>
<dbReference type="SUPFAM" id="SSF100950">
    <property type="entry name" value="NagB/RpiA/CoA transferase-like"/>
    <property type="match status" value="1"/>
</dbReference>
<dbReference type="InterPro" id="IPR037171">
    <property type="entry name" value="NagB/RpiA_transferase-like"/>
</dbReference>
<dbReference type="RefSeq" id="WP_111575588.1">
    <property type="nucleotide sequence ID" value="NZ_JBHEEY010000008.1"/>
</dbReference>
<dbReference type="InterPro" id="IPR051054">
    <property type="entry name" value="SorC_transcr_regulators"/>
</dbReference>
<evidence type="ECO:0000313" key="6">
    <source>
        <dbReference type="EMBL" id="RAK27834.1"/>
    </source>
</evidence>
<name>A0A364JUC0_9HYPH</name>
<dbReference type="InterPro" id="IPR007324">
    <property type="entry name" value="Sugar-bd_dom_put"/>
</dbReference>
<dbReference type="PANTHER" id="PTHR34294">
    <property type="entry name" value="TRANSCRIPTIONAL REGULATOR-RELATED"/>
    <property type="match status" value="1"/>
</dbReference>
<sequence length="334" mass="36634">MTSDRVVSRMMAASSDEQMQVRVVWLYYMEGCTQLEIADMLSTNRLRVNKIIAEARKSGLVTITLNSKLKSCVELEQQLMAEFSLNHVTIIPTPENPKLIPALLGQATADYLVQQINTTKITGLGVGWGATLREMVRCIPALKRPEICVNSVMGGLTHGIEINTFDIASDLARQLNAQCAYLAAPIYAGSARSRDAIISQDVFEEAFRRIKTNDIMVLTIGDMTDSSLLMRYGLPTDVTVDELLAAGACGDVVAQFIDCYGKPIKHSINERAIAPSFEELRKVPRVVFTSGGLNKANAIAAVLLAGIGNVLFCDEKTARRARKIALRLKKQQRG</sequence>
<protein>
    <submittedName>
        <fullName evidence="6">DNA-binding transcriptional regulator LsrR (DeoR family)</fullName>
    </submittedName>
</protein>
<gene>
    <name evidence="6" type="ORF">C7374_10839</name>
</gene>
<keyword evidence="7" id="KW-1185">Reference proteome</keyword>
<dbReference type="InterPro" id="IPR013324">
    <property type="entry name" value="RNA_pol_sigma_r3/r4-like"/>
</dbReference>
<dbReference type="PANTHER" id="PTHR34294:SF1">
    <property type="entry name" value="TRANSCRIPTIONAL REGULATOR LSRR"/>
    <property type="match status" value="1"/>
</dbReference>
<dbReference type="SUPFAM" id="SSF88659">
    <property type="entry name" value="Sigma3 and sigma4 domains of RNA polymerase sigma factors"/>
    <property type="match status" value="1"/>
</dbReference>
<comment type="similarity">
    <text evidence="1">Belongs to the SorC transcriptional regulatory family.</text>
</comment>
<dbReference type="Pfam" id="PF04198">
    <property type="entry name" value="Sugar-bind"/>
    <property type="match status" value="1"/>
</dbReference>
<dbReference type="OrthoDB" id="9808171at2"/>
<evidence type="ECO:0000256" key="4">
    <source>
        <dbReference type="ARBA" id="ARBA00023163"/>
    </source>
</evidence>
<evidence type="ECO:0000313" key="7">
    <source>
        <dbReference type="Proteomes" id="UP000249453"/>
    </source>
</evidence>
<dbReference type="AlphaFoldDB" id="A0A364JUC0"/>
<dbReference type="GO" id="GO:0030246">
    <property type="term" value="F:carbohydrate binding"/>
    <property type="evidence" value="ECO:0007669"/>
    <property type="project" value="InterPro"/>
</dbReference>
<keyword evidence="2" id="KW-0805">Transcription regulation</keyword>
<reference evidence="6 7" key="1">
    <citation type="submission" date="2018-06" db="EMBL/GenBank/DDBJ databases">
        <title>Genomic Encyclopedia of Type Strains, Phase IV (KMG-IV): sequencing the most valuable type-strain genomes for metagenomic binning, comparative biology and taxonomic classification.</title>
        <authorList>
            <person name="Goeker M."/>
        </authorList>
    </citation>
    <scope>NUCLEOTIDE SEQUENCE [LARGE SCALE GENOMIC DNA]</scope>
    <source>
        <strain evidence="6 7">DSM 26720</strain>
    </source>
</reference>
<dbReference type="Gene3D" id="3.40.50.1360">
    <property type="match status" value="1"/>
</dbReference>
<feature type="domain" description="Sugar-binding" evidence="5">
    <location>
        <begin position="68"/>
        <end position="320"/>
    </location>
</feature>
<evidence type="ECO:0000259" key="5">
    <source>
        <dbReference type="Pfam" id="PF04198"/>
    </source>
</evidence>
<evidence type="ECO:0000256" key="1">
    <source>
        <dbReference type="ARBA" id="ARBA00010466"/>
    </source>
</evidence>
<dbReference type="Gene3D" id="1.10.10.10">
    <property type="entry name" value="Winged helix-like DNA-binding domain superfamily/Winged helix DNA-binding domain"/>
    <property type="match status" value="1"/>
</dbReference>
<comment type="caution">
    <text evidence="6">The sequence shown here is derived from an EMBL/GenBank/DDBJ whole genome shotgun (WGS) entry which is preliminary data.</text>
</comment>